<evidence type="ECO:0000259" key="8">
    <source>
        <dbReference type="PROSITE" id="PS50026"/>
    </source>
</evidence>
<dbReference type="PROSITE" id="PS01186">
    <property type="entry name" value="EGF_2"/>
    <property type="match status" value="1"/>
</dbReference>
<reference evidence="10" key="2">
    <citation type="submission" date="2022-10" db="EMBL/GenBank/DDBJ databases">
        <authorList>
            <consortium name="ENA_rothamsted_submissions"/>
            <consortium name="culmorum"/>
            <person name="King R."/>
        </authorList>
    </citation>
    <scope>NUCLEOTIDE SEQUENCE</scope>
</reference>
<feature type="domain" description="EGF-like" evidence="8">
    <location>
        <begin position="238"/>
        <end position="272"/>
    </location>
</feature>
<feature type="disulfide bond" evidence="5">
    <location>
        <begin position="523"/>
        <end position="532"/>
    </location>
</feature>
<keyword evidence="1 5" id="KW-0245">EGF-like domain</keyword>
<dbReference type="Pfam" id="PF00053">
    <property type="entry name" value="EGF_laminin"/>
    <property type="match status" value="4"/>
</dbReference>
<feature type="domain" description="EGF-like" evidence="8">
    <location>
        <begin position="113"/>
        <end position="144"/>
    </location>
</feature>
<feature type="disulfide bond" evidence="5">
    <location>
        <begin position="262"/>
        <end position="271"/>
    </location>
</feature>
<evidence type="ECO:0000313" key="11">
    <source>
        <dbReference type="Proteomes" id="UP001153620"/>
    </source>
</evidence>
<feature type="domain" description="EGF-like" evidence="8">
    <location>
        <begin position="503"/>
        <end position="533"/>
    </location>
</feature>
<dbReference type="SMART" id="SM00181">
    <property type="entry name" value="EGF"/>
    <property type="match status" value="14"/>
</dbReference>
<dbReference type="Gene3D" id="2.170.300.10">
    <property type="entry name" value="Tie2 ligand-binding domain superfamily"/>
    <property type="match status" value="5"/>
</dbReference>
<dbReference type="PROSITE" id="PS50026">
    <property type="entry name" value="EGF_3"/>
    <property type="match status" value="6"/>
</dbReference>
<evidence type="ECO:0000259" key="9">
    <source>
        <dbReference type="PROSITE" id="PS51041"/>
    </source>
</evidence>
<protein>
    <submittedName>
        <fullName evidence="10">Uncharacterized protein</fullName>
    </submittedName>
</protein>
<dbReference type="CDD" id="cd00055">
    <property type="entry name" value="EGF_Lam"/>
    <property type="match status" value="1"/>
</dbReference>
<dbReference type="PROSITE" id="PS00022">
    <property type="entry name" value="EGF_1"/>
    <property type="match status" value="12"/>
</dbReference>
<dbReference type="EMBL" id="OU895877">
    <property type="protein sequence ID" value="CAH1716292.1"/>
    <property type="molecule type" value="Genomic_DNA"/>
</dbReference>
<dbReference type="PRINTS" id="PR00011">
    <property type="entry name" value="EGFLAMININ"/>
</dbReference>
<feature type="domain" description="EGF-like" evidence="8">
    <location>
        <begin position="412"/>
        <end position="447"/>
    </location>
</feature>
<feature type="disulfide bond" evidence="5">
    <location>
        <begin position="348"/>
        <end position="357"/>
    </location>
</feature>
<evidence type="ECO:0000256" key="2">
    <source>
        <dbReference type="ARBA" id="ARBA00022729"/>
    </source>
</evidence>
<feature type="domain" description="EGF-like" evidence="8">
    <location>
        <begin position="328"/>
        <end position="358"/>
    </location>
</feature>
<keyword evidence="11" id="KW-1185">Reference proteome</keyword>
<dbReference type="FunFam" id="2.170.300.10:FF:000041">
    <property type="entry name" value="Tyrosine protein kinase receptor tie-1, putative"/>
    <property type="match status" value="2"/>
</dbReference>
<dbReference type="GO" id="GO:0005044">
    <property type="term" value="F:scavenger receptor activity"/>
    <property type="evidence" value="ECO:0007669"/>
    <property type="project" value="InterPro"/>
</dbReference>
<feature type="signal peptide" evidence="7">
    <location>
        <begin position="1"/>
        <end position="24"/>
    </location>
</feature>
<dbReference type="InterPro" id="IPR011489">
    <property type="entry name" value="EMI_domain"/>
</dbReference>
<feature type="chain" id="PRO_5040274180" evidence="7">
    <location>
        <begin position="25"/>
        <end position="1235"/>
    </location>
</feature>
<proteinExistence type="predicted"/>
<feature type="domain" description="EMI" evidence="9">
    <location>
        <begin position="37"/>
        <end position="114"/>
    </location>
</feature>
<accession>A0A9P0IUI3</accession>
<dbReference type="AlphaFoldDB" id="A0A9P0IUI3"/>
<feature type="region of interest" description="Disordered" evidence="6">
    <location>
        <begin position="1177"/>
        <end position="1200"/>
    </location>
</feature>
<evidence type="ECO:0000256" key="4">
    <source>
        <dbReference type="ARBA" id="ARBA00023157"/>
    </source>
</evidence>
<name>A0A9P0IUI3_9DIPT</name>
<dbReference type="InterPro" id="IPR042635">
    <property type="entry name" value="MEGF10/SREC1/2-like"/>
</dbReference>
<reference evidence="10" key="1">
    <citation type="submission" date="2022-01" db="EMBL/GenBank/DDBJ databases">
        <authorList>
            <person name="King R."/>
        </authorList>
    </citation>
    <scope>NUCLEOTIDE SEQUENCE</scope>
</reference>
<dbReference type="PROSITE" id="PS51041">
    <property type="entry name" value="EMI"/>
    <property type="match status" value="1"/>
</dbReference>
<feature type="disulfide bond" evidence="5">
    <location>
        <begin position="437"/>
        <end position="446"/>
    </location>
</feature>
<dbReference type="GO" id="GO:0048513">
    <property type="term" value="P:animal organ development"/>
    <property type="evidence" value="ECO:0007669"/>
    <property type="project" value="UniProtKB-ARBA"/>
</dbReference>
<keyword evidence="2 7" id="KW-0732">Signal</keyword>
<evidence type="ECO:0000313" key="10">
    <source>
        <dbReference type="EMBL" id="CAH1716292.1"/>
    </source>
</evidence>
<feature type="compositionally biased region" description="Basic and acidic residues" evidence="6">
    <location>
        <begin position="1177"/>
        <end position="1186"/>
    </location>
</feature>
<evidence type="ECO:0000256" key="6">
    <source>
        <dbReference type="SAM" id="MobiDB-lite"/>
    </source>
</evidence>
<evidence type="ECO:0000256" key="7">
    <source>
        <dbReference type="SAM" id="SignalP"/>
    </source>
</evidence>
<gene>
    <name evidence="10" type="ORF">CHIRRI_LOCUS4274</name>
</gene>
<evidence type="ECO:0000256" key="5">
    <source>
        <dbReference type="PROSITE-ProRule" id="PRU00076"/>
    </source>
</evidence>
<feature type="compositionally biased region" description="Polar residues" evidence="6">
    <location>
        <begin position="1188"/>
        <end position="1197"/>
    </location>
</feature>
<evidence type="ECO:0000256" key="1">
    <source>
        <dbReference type="ARBA" id="ARBA00022536"/>
    </source>
</evidence>
<dbReference type="InterPro" id="IPR000742">
    <property type="entry name" value="EGF"/>
</dbReference>
<feature type="disulfide bond" evidence="5">
    <location>
        <begin position="220"/>
        <end position="229"/>
    </location>
</feature>
<keyword evidence="4 5" id="KW-1015">Disulfide bond</keyword>
<evidence type="ECO:0000256" key="3">
    <source>
        <dbReference type="ARBA" id="ARBA00022737"/>
    </source>
</evidence>
<dbReference type="SMART" id="SM00180">
    <property type="entry name" value="EGF_Lam"/>
    <property type="match status" value="13"/>
</dbReference>
<feature type="disulfide bond" evidence="5">
    <location>
        <begin position="134"/>
        <end position="143"/>
    </location>
</feature>
<keyword evidence="3" id="KW-0677">Repeat</keyword>
<feature type="domain" description="EGF-like" evidence="8">
    <location>
        <begin position="195"/>
        <end position="230"/>
    </location>
</feature>
<dbReference type="PANTHER" id="PTHR24043:SF8">
    <property type="entry name" value="EGF-LIKE DOMAIN-CONTAINING PROTEIN"/>
    <property type="match status" value="1"/>
</dbReference>
<dbReference type="PANTHER" id="PTHR24043">
    <property type="entry name" value="SCAVENGER RECEPTOR CLASS F"/>
    <property type="match status" value="1"/>
</dbReference>
<comment type="caution">
    <text evidence="5">Lacks conserved residue(s) required for the propagation of feature annotation.</text>
</comment>
<dbReference type="GO" id="GO:0048731">
    <property type="term" value="P:system development"/>
    <property type="evidence" value="ECO:0007669"/>
    <property type="project" value="UniProtKB-ARBA"/>
</dbReference>
<organism evidence="10 11">
    <name type="scientific">Chironomus riparius</name>
    <dbReference type="NCBI Taxonomy" id="315576"/>
    <lineage>
        <taxon>Eukaryota</taxon>
        <taxon>Metazoa</taxon>
        <taxon>Ecdysozoa</taxon>
        <taxon>Arthropoda</taxon>
        <taxon>Hexapoda</taxon>
        <taxon>Insecta</taxon>
        <taxon>Pterygota</taxon>
        <taxon>Neoptera</taxon>
        <taxon>Endopterygota</taxon>
        <taxon>Diptera</taxon>
        <taxon>Nematocera</taxon>
        <taxon>Chironomoidea</taxon>
        <taxon>Chironomidae</taxon>
        <taxon>Chironominae</taxon>
        <taxon>Chironomus</taxon>
    </lineage>
</organism>
<dbReference type="Proteomes" id="UP001153620">
    <property type="component" value="Chromosome 1"/>
</dbReference>
<sequence>MMDKWKIAIYLCLFLVALSQLSHAETKAFIPGDELEGPNVCKRIISHNVTVVVKEMVPYQESKNEWCAAIPPRCRKTVIRLKEVNKTEVLEKTQAIRECCDGYIENEQKNRCIPYCHQPCGDHGSCISPDNCKCDSGYGGPSCDITCPPGKYGKNCKNKCDCANGAECDPYDGSCLCKKGFRGNKCENTCTSDKYGEKCQEICRCKNGGVCNHISGECYCKKGFTGPLCEETCKIGKNGDECKSICRCQNSGICNDDLSCTCPFGWIGSVCANRCQPGFYGLNCSQVCECFNGASCDHVTGACICEPGFMGDKCLDQCPFNKYGINCTQECICSNGATCDKGTGFCHCAPGWIGDDCSDRQCPDDKYGESCNGTCECEKDNTESCHPHDGTCVCKEGWTGSTCNRPCPFLKYGRSCAYQCDCKNNAQCQPTNGKCICPPGFNGDKCESACPDGSYGQDCSQRCECKNNAQCNSETGECFCKPGWQGLKCERPCEVNSYGQGCREKCECLNNGACNPVTGECHCAIGWTGNHCENKCEAWTFGQNCSFECNCEKQNALACDHQSGRCLCRTEHRGSQTIKYAGVKCESTCPLGYYGQECQHQCNCKNNSSCDPVSGECFCDRGWMGRTCDEKCPNGYFGQNCKERCPDNMPPKTTCDHVTGDYKCRPGYIGLTCDHACKTGTYGEDCKNVCNCVQGECHHVDGICRCFPGWWGDVCEEPCPEDTWGTNCQHKCQCANNAQCRKTDGLCICKSGFMGPKCEEVCPEGFFGDNCLQVCTCNRKPNFVCHPSHGCVCKAGWRGKNCDESIYSASTADPEEDFNYTDIFASTNNEESQTVDYEATTQNINLDTVSTEFNNQNESSLSEEHIIPTVHNFNQPEPTKFTFIALEPTTATVNVMTKMSATSGNIENATQFTFVPIETTNGNQQTSSMSTLFTFAPIDSRTATESINSGTHSSSYYNVTTIDEKHEQKWEATTTTTVNLESSSMAINMNNESSLTSQKSGNDHDLTTIYEHINSDLDTTTVNSLENVISTPSLSENFTSDSMNLSTSTNVYDIDNTQSNQDKSGEEHLTSSMEITKVSVPYLLTTDSILINSTAINHDQDPKSSSSNPNVGIETDINLQINVSTEVANNPLTSFDTDYLKDRNETAIYSHELNDTVQPSISNTNNQIINNTKVKVDESNEKDLSGIEKNSTGTGPNETDVDETAQMELKKEDRHQQGELERIRTVVVFCFQHMI</sequence>
<feature type="disulfide bond" evidence="5">
    <location>
        <begin position="116"/>
        <end position="126"/>
    </location>
</feature>
<dbReference type="InterPro" id="IPR002049">
    <property type="entry name" value="LE_dom"/>
</dbReference>
<dbReference type="FunFam" id="2.170.300.10:FF:000002">
    <property type="entry name" value="Multiple epidermal growth factor-like domains 10"/>
    <property type="match status" value="3"/>
</dbReference>
<dbReference type="OrthoDB" id="10253702at2759"/>